<dbReference type="SMART" id="SM00086">
    <property type="entry name" value="PAC"/>
    <property type="match status" value="1"/>
</dbReference>
<dbReference type="EC" id="2.7.13.3" evidence="2"/>
<dbReference type="InterPro" id="IPR005467">
    <property type="entry name" value="His_kinase_dom"/>
</dbReference>
<sequence length="568" mass="61895">MTIGRQKDDASVPTEQQADGKVIGKLACGELEGNAVSTLGNPGVRHWQATYLDNADLADRGNIFFAAVEMTRMPMLITDPNQPDDPIVFVNGALLDLTQYQESELLGRNCRMLQGPDTDPRTVAEVREALREQRAVAVDILNYKADGTPFWNALFIGPIFDKAGKLRYYFASQMDITQRRIHEQSYLQAQKMEAIGQLTAGLAHDFNNLLQVVNGNLELAQRMIDAKPQALQAIGRAQRAAMKGGALTQQLLTFARKQRLEPRRINLNALVLEFSEMLVRTLGQEVQLKLDLRPGLPPCVLDPTHLEMALLNVLINARDALGGHGEVTVGTSVLTDARRLAIHHLPPGQYVVICVVDKGAGMTPEVLRRATEPFFTTKGPGTGLGLAMVHGFVQQSHGRLDIESAPGTGTTVRMIFPVADQGQAGAAPESADQAGRTNGKVKDTILLVEDNEDVRQLGQTMLEARGYAIVTAASGEEALQLLEEHEVGLLFSDVIMPGGMTGLQLAEEVRRRRPDLPILLATGYMEQLPDARSPAFPVLPKPYKESELLERIAGALAGQDTRPHPASV</sequence>
<dbReference type="SMART" id="SM00448">
    <property type="entry name" value="REC"/>
    <property type="match status" value="1"/>
</dbReference>
<dbReference type="PANTHER" id="PTHR43065:SF42">
    <property type="entry name" value="TWO-COMPONENT SENSOR PPRA"/>
    <property type="match status" value="1"/>
</dbReference>
<dbReference type="Gene3D" id="1.10.287.130">
    <property type="match status" value="1"/>
</dbReference>
<comment type="catalytic activity">
    <reaction evidence="1">
        <text>ATP + protein L-histidine = ADP + protein N-phospho-L-histidine.</text>
        <dbReference type="EC" id="2.7.13.3"/>
    </reaction>
</comment>
<dbReference type="Pfam" id="PF00512">
    <property type="entry name" value="HisKA"/>
    <property type="match status" value="1"/>
</dbReference>
<evidence type="ECO:0000256" key="3">
    <source>
        <dbReference type="ARBA" id="ARBA00022553"/>
    </source>
</evidence>
<dbReference type="Gene3D" id="3.40.50.2300">
    <property type="match status" value="1"/>
</dbReference>
<dbReference type="InterPro" id="IPR001789">
    <property type="entry name" value="Sig_transdc_resp-reg_receiver"/>
</dbReference>
<dbReference type="Pfam" id="PF00072">
    <property type="entry name" value="Response_reg"/>
    <property type="match status" value="1"/>
</dbReference>
<evidence type="ECO:0000313" key="10">
    <source>
        <dbReference type="Proteomes" id="UP000290637"/>
    </source>
</evidence>
<dbReference type="GO" id="GO:0000155">
    <property type="term" value="F:phosphorelay sensor kinase activity"/>
    <property type="evidence" value="ECO:0007669"/>
    <property type="project" value="InterPro"/>
</dbReference>
<evidence type="ECO:0000259" key="5">
    <source>
        <dbReference type="PROSITE" id="PS50109"/>
    </source>
</evidence>
<dbReference type="Gene3D" id="3.30.565.10">
    <property type="entry name" value="Histidine kinase-like ATPase, C-terminal domain"/>
    <property type="match status" value="1"/>
</dbReference>
<dbReference type="SMART" id="SM00387">
    <property type="entry name" value="HATPase_c"/>
    <property type="match status" value="1"/>
</dbReference>
<dbReference type="PROSITE" id="PS50113">
    <property type="entry name" value="PAC"/>
    <property type="match status" value="1"/>
</dbReference>
<dbReference type="SUPFAM" id="SSF52172">
    <property type="entry name" value="CheY-like"/>
    <property type="match status" value="1"/>
</dbReference>
<feature type="domain" description="PAS" evidence="7">
    <location>
        <begin position="60"/>
        <end position="133"/>
    </location>
</feature>
<dbReference type="InterPro" id="IPR036097">
    <property type="entry name" value="HisK_dim/P_sf"/>
</dbReference>
<dbReference type="CDD" id="cd00082">
    <property type="entry name" value="HisKA"/>
    <property type="match status" value="1"/>
</dbReference>
<evidence type="ECO:0000256" key="4">
    <source>
        <dbReference type="PROSITE-ProRule" id="PRU00169"/>
    </source>
</evidence>
<evidence type="ECO:0000259" key="8">
    <source>
        <dbReference type="PROSITE" id="PS50113"/>
    </source>
</evidence>
<dbReference type="PRINTS" id="PR00344">
    <property type="entry name" value="BCTRLSENSOR"/>
</dbReference>
<dbReference type="SUPFAM" id="SSF47384">
    <property type="entry name" value="Homodimeric domain of signal transducing histidine kinase"/>
    <property type="match status" value="1"/>
</dbReference>
<dbReference type="InterPro" id="IPR035965">
    <property type="entry name" value="PAS-like_dom_sf"/>
</dbReference>
<dbReference type="InterPro" id="IPR011006">
    <property type="entry name" value="CheY-like_superfamily"/>
</dbReference>
<evidence type="ECO:0000256" key="1">
    <source>
        <dbReference type="ARBA" id="ARBA00000085"/>
    </source>
</evidence>
<name>A0A4P6L419_9BURK</name>
<protein>
    <recommendedName>
        <fullName evidence="2">histidine kinase</fullName>
        <ecNumber evidence="2">2.7.13.3</ecNumber>
    </recommendedName>
</protein>
<dbReference type="InterPro" id="IPR003661">
    <property type="entry name" value="HisK_dim/P_dom"/>
</dbReference>
<dbReference type="Proteomes" id="UP000290637">
    <property type="component" value="Chromosome"/>
</dbReference>
<dbReference type="PANTHER" id="PTHR43065">
    <property type="entry name" value="SENSOR HISTIDINE KINASE"/>
    <property type="match status" value="1"/>
</dbReference>
<dbReference type="InterPro" id="IPR004358">
    <property type="entry name" value="Sig_transdc_His_kin-like_C"/>
</dbReference>
<proteinExistence type="predicted"/>
<dbReference type="InterPro" id="IPR000014">
    <property type="entry name" value="PAS"/>
</dbReference>
<evidence type="ECO:0000259" key="6">
    <source>
        <dbReference type="PROSITE" id="PS50110"/>
    </source>
</evidence>
<keyword evidence="10" id="KW-1185">Reference proteome</keyword>
<dbReference type="Gene3D" id="3.30.450.20">
    <property type="entry name" value="PAS domain"/>
    <property type="match status" value="1"/>
</dbReference>
<dbReference type="SUPFAM" id="SSF55874">
    <property type="entry name" value="ATPase domain of HSP90 chaperone/DNA topoisomerase II/histidine kinase"/>
    <property type="match status" value="1"/>
</dbReference>
<accession>A0A4P6L419</accession>
<feature type="domain" description="PAC" evidence="8">
    <location>
        <begin position="134"/>
        <end position="188"/>
    </location>
</feature>
<feature type="modified residue" description="4-aspartylphosphate" evidence="4">
    <location>
        <position position="493"/>
    </location>
</feature>
<dbReference type="InterPro" id="IPR003594">
    <property type="entry name" value="HATPase_dom"/>
</dbReference>
<dbReference type="SMART" id="SM00388">
    <property type="entry name" value="HisKA"/>
    <property type="match status" value="1"/>
</dbReference>
<feature type="domain" description="Response regulatory" evidence="6">
    <location>
        <begin position="444"/>
        <end position="556"/>
    </location>
</feature>
<dbReference type="PROSITE" id="PS50110">
    <property type="entry name" value="RESPONSE_REGULATORY"/>
    <property type="match status" value="1"/>
</dbReference>
<organism evidence="9 10">
    <name type="scientific">Pseudoduganella lutea</name>
    <dbReference type="NCBI Taxonomy" id="321985"/>
    <lineage>
        <taxon>Bacteria</taxon>
        <taxon>Pseudomonadati</taxon>
        <taxon>Pseudomonadota</taxon>
        <taxon>Betaproteobacteria</taxon>
        <taxon>Burkholderiales</taxon>
        <taxon>Oxalobacteraceae</taxon>
        <taxon>Telluria group</taxon>
        <taxon>Pseudoduganella</taxon>
    </lineage>
</organism>
<dbReference type="InterPro" id="IPR036890">
    <property type="entry name" value="HATPase_C_sf"/>
</dbReference>
<dbReference type="AlphaFoldDB" id="A0A4P6L419"/>
<dbReference type="InterPro" id="IPR001610">
    <property type="entry name" value="PAC"/>
</dbReference>
<evidence type="ECO:0000313" key="9">
    <source>
        <dbReference type="EMBL" id="QBE65572.1"/>
    </source>
</evidence>
<dbReference type="PROSITE" id="PS50112">
    <property type="entry name" value="PAS"/>
    <property type="match status" value="1"/>
</dbReference>
<dbReference type="EMBL" id="CP035913">
    <property type="protein sequence ID" value="QBE65572.1"/>
    <property type="molecule type" value="Genomic_DNA"/>
</dbReference>
<dbReference type="RefSeq" id="WP_130188682.1">
    <property type="nucleotide sequence ID" value="NZ_CP035913.1"/>
</dbReference>
<dbReference type="CDD" id="cd00130">
    <property type="entry name" value="PAS"/>
    <property type="match status" value="1"/>
</dbReference>
<gene>
    <name evidence="9" type="ORF">EWM63_23395</name>
</gene>
<dbReference type="InterPro" id="IPR000700">
    <property type="entry name" value="PAS-assoc_C"/>
</dbReference>
<keyword evidence="3 4" id="KW-0597">Phosphoprotein</keyword>
<dbReference type="NCBIfam" id="TIGR00229">
    <property type="entry name" value="sensory_box"/>
    <property type="match status" value="1"/>
</dbReference>
<dbReference type="Pfam" id="PF13426">
    <property type="entry name" value="PAS_9"/>
    <property type="match status" value="1"/>
</dbReference>
<dbReference type="NCBIfam" id="NF010076">
    <property type="entry name" value="PRK13557.1"/>
    <property type="match status" value="1"/>
</dbReference>
<reference evidence="9 10" key="1">
    <citation type="submission" date="2019-02" db="EMBL/GenBank/DDBJ databases">
        <title>Draft Genome Sequences of Six Type Strains of the Genus Massilia.</title>
        <authorList>
            <person name="Miess H."/>
            <person name="Frediansyhah A."/>
            <person name="Gross H."/>
        </authorList>
    </citation>
    <scope>NUCLEOTIDE SEQUENCE [LARGE SCALE GENOMIC DNA]</scope>
    <source>
        <strain evidence="9 10">DSM 17473</strain>
    </source>
</reference>
<evidence type="ECO:0000259" key="7">
    <source>
        <dbReference type="PROSITE" id="PS50112"/>
    </source>
</evidence>
<dbReference type="PROSITE" id="PS50109">
    <property type="entry name" value="HIS_KIN"/>
    <property type="match status" value="1"/>
</dbReference>
<evidence type="ECO:0000256" key="2">
    <source>
        <dbReference type="ARBA" id="ARBA00012438"/>
    </source>
</evidence>
<dbReference type="KEGG" id="plue:EWM63_23395"/>
<dbReference type="OrthoDB" id="9177042at2"/>
<feature type="domain" description="Histidine kinase" evidence="5">
    <location>
        <begin position="201"/>
        <end position="420"/>
    </location>
</feature>
<dbReference type="Pfam" id="PF02518">
    <property type="entry name" value="HATPase_c"/>
    <property type="match status" value="1"/>
</dbReference>
<dbReference type="SUPFAM" id="SSF55785">
    <property type="entry name" value="PYP-like sensor domain (PAS domain)"/>
    <property type="match status" value="1"/>
</dbReference>